<feature type="domain" description="ABC transporter" evidence="5">
    <location>
        <begin position="331"/>
        <end position="582"/>
    </location>
</feature>
<dbReference type="InterPro" id="IPR013563">
    <property type="entry name" value="Oligopep_ABC_C"/>
</dbReference>
<keyword evidence="2" id="KW-0813">Transport</keyword>
<dbReference type="PROSITE" id="PS00211">
    <property type="entry name" value="ABC_TRANSPORTER_1"/>
    <property type="match status" value="2"/>
</dbReference>
<keyword evidence="4 6" id="KW-0067">ATP-binding</keyword>
<dbReference type="SUPFAM" id="SSF52540">
    <property type="entry name" value="P-loop containing nucleoside triphosphate hydrolases"/>
    <property type="match status" value="2"/>
</dbReference>
<dbReference type="NCBIfam" id="NF008453">
    <property type="entry name" value="PRK11308.1"/>
    <property type="match status" value="2"/>
</dbReference>
<dbReference type="PROSITE" id="PS50893">
    <property type="entry name" value="ABC_TRANSPORTER_2"/>
    <property type="match status" value="2"/>
</dbReference>
<dbReference type="Pfam" id="PF00005">
    <property type="entry name" value="ABC_tran"/>
    <property type="match status" value="2"/>
</dbReference>
<dbReference type="RefSeq" id="WP_377482195.1">
    <property type="nucleotide sequence ID" value="NZ_JBHUOX010000003.1"/>
</dbReference>
<feature type="domain" description="ABC transporter" evidence="5">
    <location>
        <begin position="8"/>
        <end position="263"/>
    </location>
</feature>
<evidence type="ECO:0000256" key="2">
    <source>
        <dbReference type="ARBA" id="ARBA00022448"/>
    </source>
</evidence>
<dbReference type="CDD" id="cd03257">
    <property type="entry name" value="ABC_NikE_OppD_transporters"/>
    <property type="match status" value="2"/>
</dbReference>
<dbReference type="SMART" id="SM00382">
    <property type="entry name" value="AAA"/>
    <property type="match status" value="2"/>
</dbReference>
<sequence>MSTPTPILQVRDLETAFSTQGGTNRAVDKISFDIYAGETVAIVGESGSGKSVTALSIMQLIDSPGSRAGGKAIFQSEKFGQVDLLQLPEKQMRQLRGNEISMIFQEPMSSLNPVYTCGKQVAEVLLLHTNLTKKEAKARTIALFEKVQLPDPERIFDAYPHEISGGQKQRVMIAMAMACAPAILIADEPTTALDVTVQARVLQLIDELRVKENTAVLFITHDLGVVAEIADRILVMYKGKLVEHGKAVDIFTNPQHPYTKGLLACRPKLSDKPQSVLPTVSDFMEEDAFGNITEKKKQVYEPSLLDVAGSFAGTVPDLKQEQVNQQMAPLLQVKDLKVYFPIRKGFFGRITAYVKAVDGVSFDMQPEETIALVGESGCGKTTLGRTLLRLIEPTEGSIIFMGRDVAGLDKEELRKSRRNFQMIFQDPYASLNPMHTVVEAIVEPMRVHKLYASDKERRAKAMELLEKVGLVPEHFHRYPHAFSGGQRQRISIARALALQPKYIICDEPVSALDVSVQAQVLNLLNRLKQEFGITYLFITHDLSIARYMADRILVMSNGRIIESGTPEELFRNPQQEYTRTLLNAIPKGELEDVLRAQQKREAMKAGLV</sequence>
<dbReference type="InterPro" id="IPR003439">
    <property type="entry name" value="ABC_transporter-like_ATP-bd"/>
</dbReference>
<evidence type="ECO:0000256" key="3">
    <source>
        <dbReference type="ARBA" id="ARBA00022741"/>
    </source>
</evidence>
<comment type="caution">
    <text evidence="6">The sequence shown here is derived from an EMBL/GenBank/DDBJ whole genome shotgun (WGS) entry which is preliminary data.</text>
</comment>
<dbReference type="InterPro" id="IPR027417">
    <property type="entry name" value="P-loop_NTPase"/>
</dbReference>
<dbReference type="PANTHER" id="PTHR43776:SF7">
    <property type="entry name" value="D,D-DIPEPTIDE TRANSPORT ATP-BINDING PROTEIN DDPF-RELATED"/>
    <property type="match status" value="1"/>
</dbReference>
<evidence type="ECO:0000256" key="4">
    <source>
        <dbReference type="ARBA" id="ARBA00022840"/>
    </source>
</evidence>
<dbReference type="NCBIfam" id="NF007739">
    <property type="entry name" value="PRK10419.1"/>
    <property type="match status" value="2"/>
</dbReference>
<evidence type="ECO:0000313" key="7">
    <source>
        <dbReference type="Proteomes" id="UP001597641"/>
    </source>
</evidence>
<protein>
    <submittedName>
        <fullName evidence="6">ABC transporter ATP-binding protein</fullName>
    </submittedName>
</protein>
<dbReference type="Gene3D" id="3.40.50.300">
    <property type="entry name" value="P-loop containing nucleotide triphosphate hydrolases"/>
    <property type="match status" value="2"/>
</dbReference>
<name>A0ABW6BS94_9BACT</name>
<dbReference type="GO" id="GO:0005524">
    <property type="term" value="F:ATP binding"/>
    <property type="evidence" value="ECO:0007669"/>
    <property type="project" value="UniProtKB-KW"/>
</dbReference>
<dbReference type="Pfam" id="PF08352">
    <property type="entry name" value="oligo_HPY"/>
    <property type="match status" value="2"/>
</dbReference>
<evidence type="ECO:0000313" key="6">
    <source>
        <dbReference type="EMBL" id="MFD2999837.1"/>
    </source>
</evidence>
<accession>A0ABW6BS94</accession>
<keyword evidence="7" id="KW-1185">Reference proteome</keyword>
<keyword evidence="3" id="KW-0547">Nucleotide-binding</keyword>
<dbReference type="PANTHER" id="PTHR43776">
    <property type="entry name" value="TRANSPORT ATP-BINDING PROTEIN"/>
    <property type="match status" value="1"/>
</dbReference>
<gene>
    <name evidence="6" type="ORF">ACFS7Z_05665</name>
</gene>
<comment type="similarity">
    <text evidence="1">Belongs to the ABC transporter superfamily.</text>
</comment>
<dbReference type="InterPro" id="IPR003593">
    <property type="entry name" value="AAA+_ATPase"/>
</dbReference>
<dbReference type="Proteomes" id="UP001597641">
    <property type="component" value="Unassembled WGS sequence"/>
</dbReference>
<proteinExistence type="inferred from homology"/>
<organism evidence="6 7">
    <name type="scientific">Pontibacter toksunensis</name>
    <dbReference type="NCBI Taxonomy" id="1332631"/>
    <lineage>
        <taxon>Bacteria</taxon>
        <taxon>Pseudomonadati</taxon>
        <taxon>Bacteroidota</taxon>
        <taxon>Cytophagia</taxon>
        <taxon>Cytophagales</taxon>
        <taxon>Hymenobacteraceae</taxon>
        <taxon>Pontibacter</taxon>
    </lineage>
</organism>
<reference evidence="7" key="1">
    <citation type="journal article" date="2019" name="Int. J. Syst. Evol. Microbiol.">
        <title>The Global Catalogue of Microorganisms (GCM) 10K type strain sequencing project: providing services to taxonomists for standard genome sequencing and annotation.</title>
        <authorList>
            <consortium name="The Broad Institute Genomics Platform"/>
            <consortium name="The Broad Institute Genome Sequencing Center for Infectious Disease"/>
            <person name="Wu L."/>
            <person name="Ma J."/>
        </authorList>
    </citation>
    <scope>NUCLEOTIDE SEQUENCE [LARGE SCALE GENOMIC DNA]</scope>
    <source>
        <strain evidence="7">KCTC 23984</strain>
    </source>
</reference>
<dbReference type="InterPro" id="IPR050319">
    <property type="entry name" value="ABC_transp_ATP-bind"/>
</dbReference>
<evidence type="ECO:0000259" key="5">
    <source>
        <dbReference type="PROSITE" id="PS50893"/>
    </source>
</evidence>
<evidence type="ECO:0000256" key="1">
    <source>
        <dbReference type="ARBA" id="ARBA00005417"/>
    </source>
</evidence>
<dbReference type="InterPro" id="IPR017871">
    <property type="entry name" value="ABC_transporter-like_CS"/>
</dbReference>
<dbReference type="EMBL" id="JBHUOX010000003">
    <property type="protein sequence ID" value="MFD2999837.1"/>
    <property type="molecule type" value="Genomic_DNA"/>
</dbReference>